<organism evidence="1 2">
    <name type="scientific">Mycobacterium paraffinicum</name>
    <dbReference type="NCBI Taxonomy" id="53378"/>
    <lineage>
        <taxon>Bacteria</taxon>
        <taxon>Bacillati</taxon>
        <taxon>Actinomycetota</taxon>
        <taxon>Actinomycetes</taxon>
        <taxon>Mycobacteriales</taxon>
        <taxon>Mycobacteriaceae</taxon>
        <taxon>Mycobacterium</taxon>
    </lineage>
</organism>
<dbReference type="Gene3D" id="3.30.1050.10">
    <property type="entry name" value="SCP2 sterol-binding domain"/>
    <property type="match status" value="1"/>
</dbReference>
<proteinExistence type="predicted"/>
<dbReference type="InterPro" id="IPR036527">
    <property type="entry name" value="SCP2_sterol-bd_dom_sf"/>
</dbReference>
<evidence type="ECO:0000313" key="2">
    <source>
        <dbReference type="Proteomes" id="UP001501417"/>
    </source>
</evidence>
<name>A0ABP8F050_9MYCO</name>
<dbReference type="RefSeq" id="WP_264044754.1">
    <property type="nucleotide sequence ID" value="NZ_BAABGF010000043.1"/>
</dbReference>
<keyword evidence="2" id="KW-1185">Reference proteome</keyword>
<evidence type="ECO:0008006" key="3">
    <source>
        <dbReference type="Google" id="ProtNLM"/>
    </source>
</evidence>
<dbReference type="Proteomes" id="UP001501417">
    <property type="component" value="Unassembled WGS sequence"/>
</dbReference>
<accession>A0ABP8F050</accession>
<sequence length="183" mass="20139">MAPVTEIADELNGLAPTMDAFFDTCSNDRVYELHCGAFADGITAQTNWLGELILHGRDVARAIKAPWEIQERDMLLIARGLMQFADGPGYLRTGLSAGTDVCVAVKVPGARPYVIHIHDGVIEIRARRPADRPDAVLQAPASTLCDMMYQRIGPVTAARRGLMIVGGRRPWKALRLQSYLERP</sequence>
<dbReference type="EMBL" id="BAABGF010000043">
    <property type="protein sequence ID" value="GAA4291347.1"/>
    <property type="molecule type" value="Genomic_DNA"/>
</dbReference>
<comment type="caution">
    <text evidence="1">The sequence shown here is derived from an EMBL/GenBank/DDBJ whole genome shotgun (WGS) entry which is preliminary data.</text>
</comment>
<gene>
    <name evidence="1" type="ORF">GCM10023161_37460</name>
</gene>
<reference evidence="2" key="1">
    <citation type="journal article" date="2019" name="Int. J. Syst. Evol. Microbiol.">
        <title>The Global Catalogue of Microorganisms (GCM) 10K type strain sequencing project: providing services to taxonomists for standard genome sequencing and annotation.</title>
        <authorList>
            <consortium name="The Broad Institute Genomics Platform"/>
            <consortium name="The Broad Institute Genome Sequencing Center for Infectious Disease"/>
            <person name="Wu L."/>
            <person name="Ma J."/>
        </authorList>
    </citation>
    <scope>NUCLEOTIDE SEQUENCE [LARGE SCALE GENOMIC DNA]</scope>
    <source>
        <strain evidence="2">JCM 17782</strain>
    </source>
</reference>
<dbReference type="SUPFAM" id="SSF55718">
    <property type="entry name" value="SCP-like"/>
    <property type="match status" value="1"/>
</dbReference>
<protein>
    <recommendedName>
        <fullName evidence="3">SCP2 domain-containing protein</fullName>
    </recommendedName>
</protein>
<evidence type="ECO:0000313" key="1">
    <source>
        <dbReference type="EMBL" id="GAA4291347.1"/>
    </source>
</evidence>